<accession>A0A848NMP2</accession>
<dbReference type="EMBL" id="JABBZE010001401">
    <property type="protein sequence ID" value="NMU94168.1"/>
    <property type="molecule type" value="Genomic_DNA"/>
</dbReference>
<gene>
    <name evidence="1" type="ORF">HGQ98_34750</name>
</gene>
<organism evidence="1 2">
    <name type="scientific">Achromobacter ruhlandii</name>
    <dbReference type="NCBI Taxonomy" id="72557"/>
    <lineage>
        <taxon>Bacteria</taxon>
        <taxon>Pseudomonadati</taxon>
        <taxon>Pseudomonadota</taxon>
        <taxon>Betaproteobacteria</taxon>
        <taxon>Burkholderiales</taxon>
        <taxon>Alcaligenaceae</taxon>
        <taxon>Achromobacter</taxon>
    </lineage>
</organism>
<name>A0A848NMP2_9BURK</name>
<evidence type="ECO:0000313" key="2">
    <source>
        <dbReference type="Proteomes" id="UP000542405"/>
    </source>
</evidence>
<dbReference type="AlphaFoldDB" id="A0A848NMP2"/>
<protein>
    <submittedName>
        <fullName evidence="1">Poly-beta-1,6-N-acetyl-D-glucosamine biosynthesis protein PgaD</fullName>
    </submittedName>
</protein>
<dbReference type="Proteomes" id="UP000542405">
    <property type="component" value="Unassembled WGS sequence"/>
</dbReference>
<sequence length="47" mass="4847">RAVALPATPRQPANWRAARAPIIHPGGDGEIQAIEAARPRLAAVPAA</sequence>
<evidence type="ECO:0000313" key="1">
    <source>
        <dbReference type="EMBL" id="NMU94168.1"/>
    </source>
</evidence>
<reference evidence="1 2" key="1">
    <citation type="submission" date="2020-04" db="EMBL/GenBank/DDBJ databases">
        <title>Achromobacter ruhlandii genome sequencing and assembly.</title>
        <authorList>
            <person name="Martins R.C.R."/>
            <person name="Perdigao-Neto L.V."/>
            <person name="Levin A.S.S."/>
            <person name="Costa S.F."/>
        </authorList>
    </citation>
    <scope>NUCLEOTIDE SEQUENCE [LARGE SCALE GENOMIC DNA]</scope>
    <source>
        <strain evidence="1 2">9035ralo</strain>
    </source>
</reference>
<feature type="non-terminal residue" evidence="1">
    <location>
        <position position="1"/>
    </location>
</feature>
<proteinExistence type="predicted"/>
<comment type="caution">
    <text evidence="1">The sequence shown here is derived from an EMBL/GenBank/DDBJ whole genome shotgun (WGS) entry which is preliminary data.</text>
</comment>